<evidence type="ECO:0000256" key="2">
    <source>
        <dbReference type="SAM" id="MobiDB-lite"/>
    </source>
</evidence>
<dbReference type="EMBL" id="LUCM01011552">
    <property type="protein sequence ID" value="KAA0183814.1"/>
    <property type="molecule type" value="Genomic_DNA"/>
</dbReference>
<feature type="compositionally biased region" description="Polar residues" evidence="2">
    <location>
        <begin position="15"/>
        <end position="31"/>
    </location>
</feature>
<feature type="region of interest" description="Disordered" evidence="2">
    <location>
        <begin position="246"/>
        <end position="327"/>
    </location>
</feature>
<keyword evidence="3" id="KW-0675">Receptor</keyword>
<dbReference type="PANTHER" id="PTHR13992">
    <property type="entry name" value="NUCLEAR RECEPTOR CO-REPRESSOR RELATED NCOR"/>
    <property type="match status" value="1"/>
</dbReference>
<keyword evidence="4" id="KW-1185">Reference proteome</keyword>
<dbReference type="OrthoDB" id="6284454at2759"/>
<proteinExistence type="inferred from homology"/>
<comment type="similarity">
    <text evidence="1">Belongs to the N-CoR nuclear receptor corepressors family.</text>
</comment>
<feature type="compositionally biased region" description="Low complexity" evidence="2">
    <location>
        <begin position="288"/>
        <end position="319"/>
    </location>
</feature>
<evidence type="ECO:0000313" key="3">
    <source>
        <dbReference type="EMBL" id="KAA0183814.1"/>
    </source>
</evidence>
<sequence length="659" mass="70122">MCNPSGAGIGVPASGTASGHTNRSAPPQSASHTHHQKRPPSRPTQYPASVGAPPAGRPPSTSQPSLPQHAHQRGQTSIYSHGHPTHLGPSMHLPGSALLDPNSAALLSGHSPIALCRSPSAHHTTSVPVASPSPSPGPNAGYQGRRSQLAPPSVHSNKRPRLTSAIQHQSPQNNLSTACHTTATSLAAGMEALMSSAAATKAIASLASNPNFLNPGSYASVTEVAAAALTPLFSAAINSAALSGAIPSSPSTPSQPNAFQPHLPVHHSRPASTTAGGMAPSLPHTLLQQQQQQPQGIQQSQTTAHQTQSVQQAQHTSTSGGSYLNPVAGSRAIYTPLSAVTQPHPNAPNSNFSPQSSVSAHSGSSVSLNTKSTHAATNMLPIASRLPSGHLHHPTHLGTTHLTAHGFHGATHGVAQSGAHQVLGHASLPQGSGVLRQQTKEPAYHPQVEAISPAPEESRLADAQDAKLHREQEEISRQLIIVNGDITKQEVHLRHLCERENRLAARLAAVPNASSTLGGTAQSADWKVSSALEDDEARLDDYQISDVERTYENPIQSLISENRQRARQHHLIFQSLCGPHIKSSLYALPLYRQPSDLASLRAIRSDFRQHFRSKLLHYLCRRRRAEQCRIRFLAQQYAHHSAVRYLSFLGKIFYPFLFG</sequence>
<reference evidence="3" key="1">
    <citation type="submission" date="2019-05" db="EMBL/GenBank/DDBJ databases">
        <title>Annotation for the trematode Fasciolopsis buski.</title>
        <authorList>
            <person name="Choi Y.-J."/>
        </authorList>
    </citation>
    <scope>NUCLEOTIDE SEQUENCE</scope>
    <source>
        <strain evidence="3">HT</strain>
        <tissue evidence="3">Whole worm</tissue>
    </source>
</reference>
<feature type="region of interest" description="Disordered" evidence="2">
    <location>
        <begin position="117"/>
        <end position="159"/>
    </location>
</feature>
<dbReference type="GO" id="GO:0000785">
    <property type="term" value="C:chromatin"/>
    <property type="evidence" value="ECO:0007669"/>
    <property type="project" value="TreeGrafter"/>
</dbReference>
<organism evidence="3 4">
    <name type="scientific">Fasciolopsis buskii</name>
    <dbReference type="NCBI Taxonomy" id="27845"/>
    <lineage>
        <taxon>Eukaryota</taxon>
        <taxon>Metazoa</taxon>
        <taxon>Spiralia</taxon>
        <taxon>Lophotrochozoa</taxon>
        <taxon>Platyhelminthes</taxon>
        <taxon>Trematoda</taxon>
        <taxon>Digenea</taxon>
        <taxon>Plagiorchiida</taxon>
        <taxon>Echinostomata</taxon>
        <taxon>Echinostomatoidea</taxon>
        <taxon>Fasciolidae</taxon>
        <taxon>Fasciolopsis</taxon>
    </lineage>
</organism>
<protein>
    <submittedName>
        <fullName evidence="3">Nuclear receptor corepressor 1</fullName>
    </submittedName>
</protein>
<dbReference type="InterPro" id="IPR051571">
    <property type="entry name" value="N-CoR_corepressor"/>
</dbReference>
<evidence type="ECO:0000313" key="4">
    <source>
        <dbReference type="Proteomes" id="UP000728185"/>
    </source>
</evidence>
<feature type="compositionally biased region" description="Polar residues" evidence="2">
    <location>
        <begin position="246"/>
        <end position="258"/>
    </location>
</feature>
<dbReference type="Proteomes" id="UP000728185">
    <property type="component" value="Unassembled WGS sequence"/>
</dbReference>
<dbReference type="AlphaFoldDB" id="A0A8E0VEU4"/>
<dbReference type="PANTHER" id="PTHR13992:SF39">
    <property type="entry name" value="SMRTER, ISOFORM G"/>
    <property type="match status" value="1"/>
</dbReference>
<feature type="region of interest" description="Disordered" evidence="2">
    <location>
        <begin position="339"/>
        <end position="368"/>
    </location>
</feature>
<feature type="region of interest" description="Disordered" evidence="2">
    <location>
        <begin position="1"/>
        <end position="95"/>
    </location>
</feature>
<gene>
    <name evidence="3" type="ORF">FBUS_08940</name>
</gene>
<dbReference type="GO" id="GO:0006357">
    <property type="term" value="P:regulation of transcription by RNA polymerase II"/>
    <property type="evidence" value="ECO:0007669"/>
    <property type="project" value="TreeGrafter"/>
</dbReference>
<comment type="caution">
    <text evidence="3">The sequence shown here is derived from an EMBL/GenBank/DDBJ whole genome shotgun (WGS) entry which is preliminary data.</text>
</comment>
<accession>A0A8E0VEU4</accession>
<feature type="compositionally biased region" description="Polar residues" evidence="2">
    <location>
        <begin position="339"/>
        <end position="352"/>
    </location>
</feature>
<evidence type="ECO:0000256" key="1">
    <source>
        <dbReference type="ARBA" id="ARBA00010097"/>
    </source>
</evidence>
<feature type="compositionally biased region" description="Low complexity" evidence="2">
    <location>
        <begin position="353"/>
        <end position="367"/>
    </location>
</feature>
<name>A0A8E0VEU4_9TREM</name>